<dbReference type="InterPro" id="IPR037523">
    <property type="entry name" value="VOC_core"/>
</dbReference>
<dbReference type="Pfam" id="PF00903">
    <property type="entry name" value="Glyoxalase"/>
    <property type="match status" value="1"/>
</dbReference>
<dbReference type="PROSITE" id="PS51819">
    <property type="entry name" value="VOC"/>
    <property type="match status" value="1"/>
</dbReference>
<evidence type="ECO:0000259" key="1">
    <source>
        <dbReference type="PROSITE" id="PS51819"/>
    </source>
</evidence>
<sequence length="172" mass="19813">MDTHAQSRSTRPQIKRLHHAAYRCQSSEDTRAFYEDFLELPLAGALKITQTKTGRQTEVLHTFYQLGDGSHLAFFEAPDQPFEFKSQHDFDLHIALEVDPTHLQHMLQKGKEQQIETRGPSDHGFIDSIYFRDPNGYVVELCAKKPGHDEHLKLNNTDAKKLLDQWNKASVK</sequence>
<dbReference type="RefSeq" id="WP_243479128.1">
    <property type="nucleotide sequence ID" value="NZ_CP063982.1"/>
</dbReference>
<accession>A0ABY4AL92</accession>
<dbReference type="CDD" id="cd06587">
    <property type="entry name" value="VOC"/>
    <property type="match status" value="1"/>
</dbReference>
<dbReference type="Proteomes" id="UP000831607">
    <property type="component" value="Chromosome"/>
</dbReference>
<dbReference type="InterPro" id="IPR004360">
    <property type="entry name" value="Glyas_Fos-R_dOase_dom"/>
</dbReference>
<dbReference type="SUPFAM" id="SSF54593">
    <property type="entry name" value="Glyoxalase/Bleomycin resistance protein/Dihydroxybiphenyl dioxygenase"/>
    <property type="match status" value="1"/>
</dbReference>
<proteinExistence type="predicted"/>
<organism evidence="2 3">
    <name type="scientific">Orrella daihaiensis</name>
    <dbReference type="NCBI Taxonomy" id="2782176"/>
    <lineage>
        <taxon>Bacteria</taxon>
        <taxon>Pseudomonadati</taxon>
        <taxon>Pseudomonadota</taxon>
        <taxon>Betaproteobacteria</taxon>
        <taxon>Burkholderiales</taxon>
        <taxon>Alcaligenaceae</taxon>
        <taxon>Orrella</taxon>
    </lineage>
</organism>
<dbReference type="InterPro" id="IPR050383">
    <property type="entry name" value="GlyoxalaseI/FosfomycinResist"/>
</dbReference>
<keyword evidence="3" id="KW-1185">Reference proteome</keyword>
<protein>
    <submittedName>
        <fullName evidence="2">VOC family protein</fullName>
    </submittedName>
</protein>
<dbReference type="Gene3D" id="3.10.180.10">
    <property type="entry name" value="2,3-Dihydroxybiphenyl 1,2-Dioxygenase, domain 1"/>
    <property type="match status" value="1"/>
</dbReference>
<name>A0ABY4AL92_9BURK</name>
<dbReference type="PANTHER" id="PTHR21366:SF14">
    <property type="entry name" value="GLYOXALASE DOMAIN-CONTAINING PROTEIN 5"/>
    <property type="match status" value="1"/>
</dbReference>
<dbReference type="InterPro" id="IPR029068">
    <property type="entry name" value="Glyas_Bleomycin-R_OHBP_Dase"/>
</dbReference>
<gene>
    <name evidence="2" type="ORF">DHf2319_01935</name>
</gene>
<evidence type="ECO:0000313" key="2">
    <source>
        <dbReference type="EMBL" id="UOD50718.1"/>
    </source>
</evidence>
<reference evidence="2 3" key="1">
    <citation type="submission" date="2020-11" db="EMBL/GenBank/DDBJ databases">
        <title>Algicoccus daihaiensis sp.nov., isolated from Daihai Lake in Inner Mongolia.</title>
        <authorList>
            <person name="Kai J."/>
        </authorList>
    </citation>
    <scope>NUCLEOTIDE SEQUENCE [LARGE SCALE GENOMIC DNA]</scope>
    <source>
        <strain evidence="3">f23</strain>
    </source>
</reference>
<feature type="domain" description="VOC" evidence="1">
    <location>
        <begin position="16"/>
        <end position="144"/>
    </location>
</feature>
<dbReference type="EMBL" id="CP063982">
    <property type="protein sequence ID" value="UOD50718.1"/>
    <property type="molecule type" value="Genomic_DNA"/>
</dbReference>
<dbReference type="PANTHER" id="PTHR21366">
    <property type="entry name" value="GLYOXALASE FAMILY PROTEIN"/>
    <property type="match status" value="1"/>
</dbReference>
<evidence type="ECO:0000313" key="3">
    <source>
        <dbReference type="Proteomes" id="UP000831607"/>
    </source>
</evidence>